<dbReference type="Proteomes" id="UP000247892">
    <property type="component" value="Unassembled WGS sequence"/>
</dbReference>
<keyword evidence="2" id="KW-1133">Transmembrane helix</keyword>
<keyword evidence="5" id="KW-1185">Reference proteome</keyword>
<name>A0A318LP04_9PSEU</name>
<feature type="transmembrane region" description="Helical" evidence="2">
    <location>
        <begin position="255"/>
        <end position="275"/>
    </location>
</feature>
<dbReference type="Gene3D" id="3.40.190.10">
    <property type="entry name" value="Periplasmic binding protein-like II"/>
    <property type="match status" value="2"/>
</dbReference>
<dbReference type="Pfam" id="PF12849">
    <property type="entry name" value="PBP_like_2"/>
    <property type="match status" value="1"/>
</dbReference>
<keyword evidence="2" id="KW-0812">Transmembrane</keyword>
<dbReference type="InterPro" id="IPR050811">
    <property type="entry name" value="Phosphate_ABC_transporter"/>
</dbReference>
<dbReference type="EMBL" id="MASU01000017">
    <property type="protein sequence ID" value="PXY20149.1"/>
    <property type="molecule type" value="Genomic_DNA"/>
</dbReference>
<keyword evidence="2" id="KW-0472">Membrane</keyword>
<gene>
    <name evidence="4" type="ORF">BA062_33370</name>
</gene>
<evidence type="ECO:0000313" key="4">
    <source>
        <dbReference type="EMBL" id="PXY20149.1"/>
    </source>
</evidence>
<comment type="caution">
    <text evidence="4">The sequence shown here is derived from an EMBL/GenBank/DDBJ whole genome shotgun (WGS) entry which is preliminary data.</text>
</comment>
<evidence type="ECO:0000256" key="2">
    <source>
        <dbReference type="SAM" id="Phobius"/>
    </source>
</evidence>
<evidence type="ECO:0000256" key="1">
    <source>
        <dbReference type="ARBA" id="ARBA00022729"/>
    </source>
</evidence>
<keyword evidence="1" id="KW-0732">Signal</keyword>
<proteinExistence type="predicted"/>
<dbReference type="SUPFAM" id="SSF53850">
    <property type="entry name" value="Periplasmic binding protein-like II"/>
    <property type="match status" value="1"/>
</dbReference>
<evidence type="ECO:0000259" key="3">
    <source>
        <dbReference type="Pfam" id="PF12849"/>
    </source>
</evidence>
<dbReference type="AlphaFoldDB" id="A0A318LP04"/>
<sequence>MSLGQRLESMAELLLSNQGSLVLGIAALLAVVAPFADRYVIRRKRLYYRVQYNSKLGLSPVDLKDADNTVKHADAELEPIAELLDRMSIVVIRVRNTGIDDITKDDFDGNPLEFTFGGRVIWNARISEPSVETHRKQLTDGLEFFSTTESNGEAEQHNSLDAVRTTLRQKLLAWWRKPPEQREPAPPAQAPQWDGVRLKDLKLVRKEKFKLVVVLREPDHNRKGPLTKAVQCSGHVSGGRILDERTQRKATWPRVAATLGMLLTGALIATLIAGASRSETEPGLTCADGALRIVGSSAFSPIAAGIAQGYTHACGGAEVSAVATGSINGVRMLADADADESDELAALSDGETGVATDELVPHPVAVIVYTVVVNDSVGVETLTREQLAGIYSGRYRDWNEVRPGPSLPIRIVGRGQESGSRQTFERTVLGASEGGLTSDSCERADRGAPAPTIRCERGTEAEVVGEIAATGGAIGYVDLPSANEARADGQPIEIVELDGAYPDASTVSQGYPFWTIEYLYTKGVPAEGTVLRTFLDYLRSGTARAELRDAGYTPCVGRDGDLHELCR</sequence>
<reference evidence="4 5" key="1">
    <citation type="submission" date="2016-07" db="EMBL/GenBank/DDBJ databases">
        <title>Draft genome sequence of Prauserella sp. YIM 121212, isolated from alkaline soil.</title>
        <authorList>
            <person name="Ruckert C."/>
            <person name="Albersmeier A."/>
            <person name="Jiang C.-L."/>
            <person name="Jiang Y."/>
            <person name="Kalinowski J."/>
            <person name="Schneider O."/>
            <person name="Winkler A."/>
            <person name="Zotchev S.B."/>
        </authorList>
    </citation>
    <scope>NUCLEOTIDE SEQUENCE [LARGE SCALE GENOMIC DNA]</scope>
    <source>
        <strain evidence="4 5">YIM 121212</strain>
    </source>
</reference>
<feature type="domain" description="PBP" evidence="3">
    <location>
        <begin position="285"/>
        <end position="540"/>
    </location>
</feature>
<feature type="transmembrane region" description="Helical" evidence="2">
    <location>
        <begin position="20"/>
        <end position="41"/>
    </location>
</feature>
<dbReference type="InterPro" id="IPR024370">
    <property type="entry name" value="PBP_domain"/>
</dbReference>
<accession>A0A318LP04</accession>
<organism evidence="4 5">
    <name type="scientific">Prauserella flavalba</name>
    <dbReference type="NCBI Taxonomy" id="1477506"/>
    <lineage>
        <taxon>Bacteria</taxon>
        <taxon>Bacillati</taxon>
        <taxon>Actinomycetota</taxon>
        <taxon>Actinomycetes</taxon>
        <taxon>Pseudonocardiales</taxon>
        <taxon>Pseudonocardiaceae</taxon>
        <taxon>Prauserella</taxon>
    </lineage>
</organism>
<protein>
    <submittedName>
        <fullName evidence="4">Phosphate-binding protein</fullName>
    </submittedName>
</protein>
<dbReference type="PANTHER" id="PTHR30570">
    <property type="entry name" value="PERIPLASMIC PHOSPHATE BINDING COMPONENT OF PHOSPHATE ABC TRANSPORTER"/>
    <property type="match status" value="1"/>
</dbReference>
<evidence type="ECO:0000313" key="5">
    <source>
        <dbReference type="Proteomes" id="UP000247892"/>
    </source>
</evidence>
<dbReference type="OrthoDB" id="9790048at2"/>
<dbReference type="PANTHER" id="PTHR30570:SF1">
    <property type="entry name" value="PHOSPHATE-BINDING PROTEIN PSTS"/>
    <property type="match status" value="1"/>
</dbReference>